<keyword evidence="2" id="KW-1185">Reference proteome</keyword>
<dbReference type="InterPro" id="IPR018788">
    <property type="entry name" value="Proteasome_assmbl_chp_3"/>
</dbReference>
<comment type="caution">
    <text evidence="1">The sequence shown here is derived from an EMBL/GenBank/DDBJ whole genome shotgun (WGS) entry which is preliminary data.</text>
</comment>
<dbReference type="GO" id="GO:0043248">
    <property type="term" value="P:proteasome assembly"/>
    <property type="evidence" value="ECO:0007669"/>
    <property type="project" value="InterPro"/>
</dbReference>
<protein>
    <submittedName>
        <fullName evidence="1">Uncharacterized protein</fullName>
    </submittedName>
</protein>
<dbReference type="PANTHER" id="PTHR31051">
    <property type="entry name" value="PROTEASOME ASSEMBLY CHAPERONE 3"/>
    <property type="match status" value="1"/>
</dbReference>
<dbReference type="Pfam" id="PF10178">
    <property type="entry name" value="PAC3"/>
    <property type="match status" value="1"/>
</dbReference>
<dbReference type="STRING" id="13706.A0A1X2HB48"/>
<dbReference type="InterPro" id="IPR053720">
    <property type="entry name" value="Psm_Assembly_Chaperone"/>
</dbReference>
<reference evidence="1 2" key="1">
    <citation type="submission" date="2016-07" db="EMBL/GenBank/DDBJ databases">
        <title>Pervasive Adenine N6-methylation of Active Genes in Fungi.</title>
        <authorList>
            <consortium name="DOE Joint Genome Institute"/>
            <person name="Mondo S.J."/>
            <person name="Dannebaum R.O."/>
            <person name="Kuo R.C."/>
            <person name="Labutti K."/>
            <person name="Haridas S."/>
            <person name="Kuo A."/>
            <person name="Salamov A."/>
            <person name="Ahrendt S.R."/>
            <person name="Lipzen A."/>
            <person name="Sullivan W."/>
            <person name="Andreopoulos W.B."/>
            <person name="Clum A."/>
            <person name="Lindquist E."/>
            <person name="Daum C."/>
            <person name="Ramamoorthy G.K."/>
            <person name="Gryganskyi A."/>
            <person name="Culley D."/>
            <person name="Magnuson J.K."/>
            <person name="James T.Y."/>
            <person name="O'Malley M.A."/>
            <person name="Stajich J.E."/>
            <person name="Spatafora J.W."/>
            <person name="Visel A."/>
            <person name="Grigoriev I.V."/>
        </authorList>
    </citation>
    <scope>NUCLEOTIDE SEQUENCE [LARGE SCALE GENOMIC DNA]</scope>
    <source>
        <strain evidence="1 2">NRRL 2496</strain>
    </source>
</reference>
<sequence>MSEQDDKFPVTNKQAAVEIDGIHTEILLTEFTDRLLVVITQYGKIGSLLHTTIDVPPHLANNPAAVPTTTNVLFGESAGPQSDLYMLYATSITQAIVAMNPREQRPILLGIALKPQEDMKQKRQVFDKVVDQLMALCSA</sequence>
<dbReference type="OrthoDB" id="5593278at2759"/>
<dbReference type="InParanoid" id="A0A1X2HB48"/>
<dbReference type="AlphaFoldDB" id="A0A1X2HB48"/>
<organism evidence="1 2">
    <name type="scientific">Syncephalastrum racemosum</name>
    <name type="common">Filamentous fungus</name>
    <dbReference type="NCBI Taxonomy" id="13706"/>
    <lineage>
        <taxon>Eukaryota</taxon>
        <taxon>Fungi</taxon>
        <taxon>Fungi incertae sedis</taxon>
        <taxon>Mucoromycota</taxon>
        <taxon>Mucoromycotina</taxon>
        <taxon>Mucoromycetes</taxon>
        <taxon>Mucorales</taxon>
        <taxon>Syncephalastraceae</taxon>
        <taxon>Syncephalastrum</taxon>
    </lineage>
</organism>
<evidence type="ECO:0000313" key="1">
    <source>
        <dbReference type="EMBL" id="ORY95424.1"/>
    </source>
</evidence>
<dbReference type="PANTHER" id="PTHR31051:SF1">
    <property type="entry name" value="PROTEASOME ASSEMBLY CHAPERONE 3"/>
    <property type="match status" value="1"/>
</dbReference>
<dbReference type="Proteomes" id="UP000242180">
    <property type="component" value="Unassembled WGS sequence"/>
</dbReference>
<dbReference type="OMA" id="GVMDMVQ"/>
<dbReference type="Gene3D" id="3.30.230.90">
    <property type="match status" value="1"/>
</dbReference>
<gene>
    <name evidence="1" type="ORF">BCR43DRAFT_492985</name>
</gene>
<evidence type="ECO:0000313" key="2">
    <source>
        <dbReference type="Proteomes" id="UP000242180"/>
    </source>
</evidence>
<proteinExistence type="predicted"/>
<dbReference type="EMBL" id="MCGN01000006">
    <property type="protein sequence ID" value="ORY95424.1"/>
    <property type="molecule type" value="Genomic_DNA"/>
</dbReference>
<accession>A0A1X2HB48</accession>
<name>A0A1X2HB48_SYNRA</name>